<evidence type="ECO:0000256" key="1">
    <source>
        <dbReference type="SAM" id="Phobius"/>
    </source>
</evidence>
<dbReference type="SUPFAM" id="SSF50985">
    <property type="entry name" value="RCC1/BLIP-II"/>
    <property type="match status" value="1"/>
</dbReference>
<gene>
    <name evidence="4" type="ORF">LUZ63_019458</name>
</gene>
<dbReference type="Gene3D" id="3.30.200.20">
    <property type="entry name" value="Phosphorylase Kinase, domain 1"/>
    <property type="match status" value="1"/>
</dbReference>
<keyword evidence="1" id="KW-0812">Transmembrane</keyword>
<comment type="caution">
    <text evidence="4">The sequence shown here is derived from an EMBL/GenBank/DDBJ whole genome shotgun (WGS) entry which is preliminary data.</text>
</comment>
<keyword evidence="1" id="KW-1133">Transmembrane helix</keyword>
<feature type="domain" description="Protein kinase" evidence="3">
    <location>
        <begin position="416"/>
        <end position="711"/>
    </location>
</feature>
<evidence type="ECO:0000259" key="3">
    <source>
        <dbReference type="PROSITE" id="PS50011"/>
    </source>
</evidence>
<dbReference type="Pfam" id="PF07714">
    <property type="entry name" value="PK_Tyr_Ser-Thr"/>
    <property type="match status" value="1"/>
</dbReference>
<dbReference type="AlphaFoldDB" id="A0A9Q0C6B6"/>
<dbReference type="InterPro" id="IPR011009">
    <property type="entry name" value="Kinase-like_dom_sf"/>
</dbReference>
<keyword evidence="1" id="KW-0472">Membrane</keyword>
<protein>
    <recommendedName>
        <fullName evidence="3">Protein kinase domain-containing protein</fullName>
    </recommendedName>
</protein>
<dbReference type="GO" id="GO:0005524">
    <property type="term" value="F:ATP binding"/>
    <property type="evidence" value="ECO:0007669"/>
    <property type="project" value="InterPro"/>
</dbReference>
<dbReference type="SUPFAM" id="SSF56112">
    <property type="entry name" value="Protein kinase-like (PK-like)"/>
    <property type="match status" value="1"/>
</dbReference>
<evidence type="ECO:0000313" key="4">
    <source>
        <dbReference type="EMBL" id="KAJ1688068.1"/>
    </source>
</evidence>
<reference evidence="4" key="1">
    <citation type="journal article" date="2022" name="Cell">
        <title>Repeat-based holocentromeres influence genome architecture and karyotype evolution.</title>
        <authorList>
            <person name="Hofstatter P.G."/>
            <person name="Thangavel G."/>
            <person name="Lux T."/>
            <person name="Neumann P."/>
            <person name="Vondrak T."/>
            <person name="Novak P."/>
            <person name="Zhang M."/>
            <person name="Costa L."/>
            <person name="Castellani M."/>
            <person name="Scott A."/>
            <person name="Toegelov H."/>
            <person name="Fuchs J."/>
            <person name="Mata-Sucre Y."/>
            <person name="Dias Y."/>
            <person name="Vanzela A.L.L."/>
            <person name="Huettel B."/>
            <person name="Almeida C.C.S."/>
            <person name="Simkova H."/>
            <person name="Souza G."/>
            <person name="Pedrosa-Harand A."/>
            <person name="Macas J."/>
            <person name="Mayer K.F.X."/>
            <person name="Houben A."/>
            <person name="Marques A."/>
        </authorList>
    </citation>
    <scope>NUCLEOTIDE SEQUENCE</scope>
    <source>
        <strain evidence="4">RhyBre1mFocal</strain>
    </source>
</reference>
<dbReference type="PANTHER" id="PTHR46146">
    <property type="entry name" value="SERINE/THREONINE-PROTEIN KINASE-LIKE PROTEIN CCR4"/>
    <property type="match status" value="1"/>
</dbReference>
<evidence type="ECO:0000313" key="5">
    <source>
        <dbReference type="Proteomes" id="UP001151287"/>
    </source>
</evidence>
<dbReference type="EMBL" id="JAMQYH010000005">
    <property type="protein sequence ID" value="KAJ1688068.1"/>
    <property type="molecule type" value="Genomic_DNA"/>
</dbReference>
<organism evidence="4 5">
    <name type="scientific">Rhynchospora breviuscula</name>
    <dbReference type="NCBI Taxonomy" id="2022672"/>
    <lineage>
        <taxon>Eukaryota</taxon>
        <taxon>Viridiplantae</taxon>
        <taxon>Streptophyta</taxon>
        <taxon>Embryophyta</taxon>
        <taxon>Tracheophyta</taxon>
        <taxon>Spermatophyta</taxon>
        <taxon>Magnoliopsida</taxon>
        <taxon>Liliopsida</taxon>
        <taxon>Poales</taxon>
        <taxon>Cyperaceae</taxon>
        <taxon>Cyperoideae</taxon>
        <taxon>Rhynchosporeae</taxon>
        <taxon>Rhynchospora</taxon>
    </lineage>
</organism>
<dbReference type="PROSITE" id="PS50011">
    <property type="entry name" value="PROTEIN_KINASE_DOM"/>
    <property type="match status" value="1"/>
</dbReference>
<proteinExistence type="predicted"/>
<feature type="transmembrane region" description="Helical" evidence="1">
    <location>
        <begin position="371"/>
        <end position="396"/>
    </location>
</feature>
<dbReference type="Gene3D" id="1.10.510.10">
    <property type="entry name" value="Transferase(Phosphotransferase) domain 1"/>
    <property type="match status" value="1"/>
</dbReference>
<keyword evidence="2" id="KW-0732">Signal</keyword>
<dbReference type="OrthoDB" id="654121at2759"/>
<dbReference type="Proteomes" id="UP001151287">
    <property type="component" value="Unassembled WGS sequence"/>
</dbReference>
<feature type="signal peptide" evidence="2">
    <location>
        <begin position="1"/>
        <end position="18"/>
    </location>
</feature>
<dbReference type="GO" id="GO:0004672">
    <property type="term" value="F:protein kinase activity"/>
    <property type="evidence" value="ECO:0007669"/>
    <property type="project" value="InterPro"/>
</dbReference>
<evidence type="ECO:0000256" key="2">
    <source>
        <dbReference type="SAM" id="SignalP"/>
    </source>
</evidence>
<dbReference type="InterPro" id="IPR001245">
    <property type="entry name" value="Ser-Thr/Tyr_kinase_cat_dom"/>
</dbReference>
<dbReference type="PANTHER" id="PTHR46146:SF3">
    <property type="entry name" value="SERINE_THREONINE-PROTEIN KINASE-LIKE PROTEIN CCR3-RELATED"/>
    <property type="match status" value="1"/>
</dbReference>
<dbReference type="InterPro" id="IPR000719">
    <property type="entry name" value="Prot_kinase_dom"/>
</dbReference>
<dbReference type="Gene3D" id="2.130.10.30">
    <property type="entry name" value="Regulator of chromosome condensation 1/beta-lactamase-inhibitor protein II"/>
    <property type="match status" value="1"/>
</dbReference>
<dbReference type="InterPro" id="IPR009091">
    <property type="entry name" value="RCC1/BLIP-II"/>
</dbReference>
<feature type="chain" id="PRO_5040107457" description="Protein kinase domain-containing protein" evidence="2">
    <location>
        <begin position="19"/>
        <end position="712"/>
    </location>
</feature>
<accession>A0A9Q0C6B6</accession>
<keyword evidence="5" id="KW-1185">Reference proteome</keyword>
<sequence>MLLLSLFFLSFFLRPSQSILEPTSATLAINQATRTICGITAGSHKIQCTTLHPAGFNESYPVDPTLFFEGISGGMNFICGLSGGASFFCWNGVNTVKRIYSGPMVLTEISVGARHVAAIVGNQTNIQTIRWWRHGCQSASRPCRQFPKSIAGEFHSLTSGDVFTCAISETHKVHCWGPHGRSIMLRFGGVKMRSVTAGGSRMCGLSLAGYVICSGGQLNVPSGEAFEFTSLAVGSSHTCTIRRHIGTVVCWGLYGSYSPAGATSFEFIIAGGDLTCGLTTASLTVACWGLNGTSLPALTISLPKVLPGVCVPDKRICSCGIYPDSETLCGGSGVICQRLDTSGTETCPLFAFKVKRPPAPPLTTLQKPSKWWFLYAVVGAVFAAAGVGFPLYFMCLRLARRGEKVMNSMLETAGGLLGIRHLEVFRFNDLKTATENFCTTCQQIAHYCVVYRGHLSDGRQVAVKRFQTQPDTLILYIKEVLILSVVRHPNLVKLIGYCKRKEEVFGVFEWMENETLHAHLHREPMNPQSVPFFTWKTRVRALLDVARGIEYLHGFPSPIIHRNISTSTILIDQSWVAKISEFGHALFASRSDKINEEIDVLKLAVGCVNPLATQEQCVTPKTDVYAFGVVMLEVLTGREELENGFCLADLIVTRGNLLDSLDERIAEPMGHELKALQRIMQLAQECVRRVALLRPTMNCIVSELERAVALFD</sequence>
<name>A0A9Q0C6B6_9POAL</name>